<gene>
    <name evidence="1" type="ORF">DZC73_08230</name>
</gene>
<organism evidence="1 2">
    <name type="scientific">Piscinibacter terrae</name>
    <dbReference type="NCBI Taxonomy" id="2496871"/>
    <lineage>
        <taxon>Bacteria</taxon>
        <taxon>Pseudomonadati</taxon>
        <taxon>Pseudomonadota</taxon>
        <taxon>Betaproteobacteria</taxon>
        <taxon>Burkholderiales</taxon>
        <taxon>Sphaerotilaceae</taxon>
        <taxon>Piscinibacter</taxon>
    </lineage>
</organism>
<dbReference type="InterPro" id="IPR018531">
    <property type="entry name" value="DUF1993"/>
</dbReference>
<accession>A0A3N7HRP3</accession>
<dbReference type="PANTHER" id="PTHR36922:SF1">
    <property type="entry name" value="DUF1993 DOMAIN-CONTAINING PROTEIN"/>
    <property type="match status" value="1"/>
</dbReference>
<sequence>MSAMSPTLSMYEASVPVFARYLNQLSAMLDLAQKHARKQGLDANTLLQARLSPTMYPFIKQVEIAAGFALRACAPLAGLDKPADPTHIDGFDSLQKRIQQVLAFLESITPERMAGSEDREFTSQAGLEPVSLRGPVFLTQYALPNFFFHVTTAYAILRHMGVGIGKSDYDGFHTYA</sequence>
<evidence type="ECO:0000313" key="1">
    <source>
        <dbReference type="EMBL" id="RQP24854.1"/>
    </source>
</evidence>
<dbReference type="SUPFAM" id="SSF109854">
    <property type="entry name" value="DinB/YfiT-like putative metalloenzymes"/>
    <property type="match status" value="1"/>
</dbReference>
<dbReference type="Gene3D" id="1.20.120.450">
    <property type="entry name" value="dinb family like domain"/>
    <property type="match status" value="1"/>
</dbReference>
<name>A0A3N7HRP3_9BURK</name>
<proteinExistence type="predicted"/>
<dbReference type="Pfam" id="PF09351">
    <property type="entry name" value="DUF1993"/>
    <property type="match status" value="1"/>
</dbReference>
<dbReference type="Proteomes" id="UP000267464">
    <property type="component" value="Unassembled WGS sequence"/>
</dbReference>
<dbReference type="EMBL" id="QUSW01000002">
    <property type="protein sequence ID" value="RQP24854.1"/>
    <property type="molecule type" value="Genomic_DNA"/>
</dbReference>
<comment type="caution">
    <text evidence="1">The sequence shown here is derived from an EMBL/GenBank/DDBJ whole genome shotgun (WGS) entry which is preliminary data.</text>
</comment>
<evidence type="ECO:0000313" key="2">
    <source>
        <dbReference type="Proteomes" id="UP000267464"/>
    </source>
</evidence>
<dbReference type="InterPro" id="IPR034660">
    <property type="entry name" value="DinB/YfiT-like"/>
</dbReference>
<dbReference type="AlphaFoldDB" id="A0A3N7HRP3"/>
<reference evidence="1 2" key="2">
    <citation type="submission" date="2018-12" db="EMBL/GenBank/DDBJ databases">
        <title>Rhizobacter gummiphilus sp. nov., a rubber-degrading bacterium isolated from the soil of a botanical garden in Japan.</title>
        <authorList>
            <person name="Shunsuke S.S."/>
        </authorList>
    </citation>
    <scope>NUCLEOTIDE SEQUENCE [LARGE SCALE GENOMIC DNA]</scope>
    <source>
        <strain evidence="1 2">S-16</strain>
    </source>
</reference>
<keyword evidence="2" id="KW-1185">Reference proteome</keyword>
<dbReference type="PANTHER" id="PTHR36922">
    <property type="entry name" value="BLL2446 PROTEIN"/>
    <property type="match status" value="1"/>
</dbReference>
<reference evidence="1 2" key="1">
    <citation type="submission" date="2018-08" db="EMBL/GenBank/DDBJ databases">
        <authorList>
            <person name="Khan S.A."/>
            <person name="Jeon C.O."/>
            <person name="Chun B.H."/>
            <person name="Jeong S.E."/>
        </authorList>
    </citation>
    <scope>NUCLEOTIDE SEQUENCE [LARGE SCALE GENOMIC DNA]</scope>
    <source>
        <strain evidence="1 2">S-16</strain>
    </source>
</reference>
<protein>
    <submittedName>
        <fullName evidence="1">DUF1993 domain-containing protein</fullName>
    </submittedName>
</protein>